<reference evidence="1 2" key="1">
    <citation type="submission" date="2016-04" db="EMBL/GenBank/DDBJ databases">
        <title>The genome of Intoshia linei affirms orthonectids as highly simplified spiralians.</title>
        <authorList>
            <person name="Mikhailov K.V."/>
            <person name="Slusarev G.S."/>
            <person name="Nikitin M.A."/>
            <person name="Logacheva M.D."/>
            <person name="Penin A."/>
            <person name="Aleoshin V."/>
            <person name="Panchin Y.V."/>
        </authorList>
    </citation>
    <scope>NUCLEOTIDE SEQUENCE [LARGE SCALE GENOMIC DNA]</scope>
    <source>
        <strain evidence="1">Intl2013</strain>
        <tissue evidence="1">Whole animal</tissue>
    </source>
</reference>
<evidence type="ECO:0000313" key="1">
    <source>
        <dbReference type="EMBL" id="OAF64658.1"/>
    </source>
</evidence>
<name>A0A177ARN5_9BILA</name>
<keyword evidence="2" id="KW-1185">Reference proteome</keyword>
<sequence length="210" mass="25099">LLFSYYLNESEVESYFILINKVICGNYLSVDYMIHYGDNSFVENFLPNMYKIALSIKTEIYIKCENILSEYLKFFSEIFTNHTVTLQYCPKDVIIHIMSISLYIIKNPHLTKSEKNYTIITEAFNYLYCYDIFYEVWFYGTFQKRPPIIELLHQNEKILNTILFNLLDAIIFNSVETHWAFPHLLLPLILCNEQIMNRGPGFLYKIQDRR</sequence>
<comment type="caution">
    <text evidence="1">The sequence shown here is derived from an EMBL/GenBank/DDBJ whole genome shotgun (WGS) entry which is preliminary data.</text>
</comment>
<dbReference type="Proteomes" id="UP000078046">
    <property type="component" value="Unassembled WGS sequence"/>
</dbReference>
<accession>A0A177ARN5</accession>
<proteinExistence type="predicted"/>
<dbReference type="AlphaFoldDB" id="A0A177ARN5"/>
<evidence type="ECO:0000313" key="2">
    <source>
        <dbReference type="Proteomes" id="UP000078046"/>
    </source>
</evidence>
<feature type="non-terminal residue" evidence="1">
    <location>
        <position position="1"/>
    </location>
</feature>
<dbReference type="EMBL" id="LWCA01001691">
    <property type="protein sequence ID" value="OAF64658.1"/>
    <property type="molecule type" value="Genomic_DNA"/>
</dbReference>
<protein>
    <submittedName>
        <fullName evidence="1">Uncharacterized protein</fullName>
    </submittedName>
</protein>
<gene>
    <name evidence="1" type="ORF">A3Q56_07627</name>
</gene>
<organism evidence="1 2">
    <name type="scientific">Intoshia linei</name>
    <dbReference type="NCBI Taxonomy" id="1819745"/>
    <lineage>
        <taxon>Eukaryota</taxon>
        <taxon>Metazoa</taxon>
        <taxon>Spiralia</taxon>
        <taxon>Lophotrochozoa</taxon>
        <taxon>Mesozoa</taxon>
        <taxon>Orthonectida</taxon>
        <taxon>Rhopaluridae</taxon>
        <taxon>Intoshia</taxon>
    </lineage>
</organism>